<keyword evidence="4" id="KW-0029">Amino-acid transport</keyword>
<reference evidence="7" key="1">
    <citation type="submission" date="2023-07" db="EMBL/GenBank/DDBJ databases">
        <title>Thauera sp. CAU 1555 isolated from sand of Yaerae Beach.</title>
        <authorList>
            <person name="Kim W."/>
        </authorList>
    </citation>
    <scope>NUCLEOTIDE SEQUENCE [LARGE SCALE GENOMIC DNA]</scope>
    <source>
        <strain evidence="7">CAU 1555</strain>
    </source>
</reference>
<dbReference type="PROSITE" id="PS51257">
    <property type="entry name" value="PROKAR_LIPOPROTEIN"/>
    <property type="match status" value="1"/>
</dbReference>
<dbReference type="InterPro" id="IPR028081">
    <property type="entry name" value="Leu-bd"/>
</dbReference>
<dbReference type="EMBL" id="JACYTO010000001">
    <property type="protein sequence ID" value="MBD8502225.1"/>
    <property type="molecule type" value="Genomic_DNA"/>
</dbReference>
<evidence type="ECO:0000256" key="2">
    <source>
        <dbReference type="ARBA" id="ARBA00022448"/>
    </source>
</evidence>
<evidence type="ECO:0000256" key="4">
    <source>
        <dbReference type="ARBA" id="ARBA00022970"/>
    </source>
</evidence>
<accession>A0ABR9B776</accession>
<dbReference type="PRINTS" id="PR00337">
    <property type="entry name" value="LEUILEVALBP"/>
</dbReference>
<proteinExistence type="inferred from homology"/>
<dbReference type="Pfam" id="PF13458">
    <property type="entry name" value="Peripla_BP_6"/>
    <property type="match status" value="1"/>
</dbReference>
<evidence type="ECO:0000313" key="7">
    <source>
        <dbReference type="Proteomes" id="UP000603602"/>
    </source>
</evidence>
<dbReference type="InterPro" id="IPR051010">
    <property type="entry name" value="BCAA_transport"/>
</dbReference>
<dbReference type="Proteomes" id="UP000603602">
    <property type="component" value="Unassembled WGS sequence"/>
</dbReference>
<dbReference type="InterPro" id="IPR000709">
    <property type="entry name" value="Leu_Ile_Val-bd"/>
</dbReference>
<keyword evidence="2" id="KW-0813">Transport</keyword>
<protein>
    <submittedName>
        <fullName evidence="6">Penicillin-binding protein activator</fullName>
    </submittedName>
</protein>
<sequence length="373" mass="39532">MAAWHRLSAGLAAALAVLLLSACGTDGGQPLRIGFIGSFTGGGHDLVIGARNGVQQAIDEFNAAGGHRGRMAELVLADMAVDPPEIVIEHLRRQGVEFVIGPLLSGEALRLMASPGAEALVFVSPSATTPDLAGRTDSFFRVVATTAEYAASMAQRLHARGLRTAAVVRETTNPEYSQKWQESFEARFAALGGRVVVSATLEPDDPGTFDAVARQVASAGADVAVVIGRPLDVARLAQRLRAQPGRQPVLASAEWGGGESLPELGGRAVEGALVQQFFDRDSNAPRYLHFAEAYAERYRQAPGFVAVMAHDAATAVLEAIRQRRAGESALEAMRGVDGLEGLQQTLQFDIHGDSSRAAFPNRVEAGRFVRDGE</sequence>
<dbReference type="Gene3D" id="3.40.50.2300">
    <property type="match status" value="2"/>
</dbReference>
<evidence type="ECO:0000313" key="6">
    <source>
        <dbReference type="EMBL" id="MBD8502225.1"/>
    </source>
</evidence>
<dbReference type="PANTHER" id="PTHR30483">
    <property type="entry name" value="LEUCINE-SPECIFIC-BINDING PROTEIN"/>
    <property type="match status" value="1"/>
</dbReference>
<comment type="caution">
    <text evidence="6">The sequence shown here is derived from an EMBL/GenBank/DDBJ whole genome shotgun (WGS) entry which is preliminary data.</text>
</comment>
<organism evidence="6 7">
    <name type="scientific">Thauera sedimentorum</name>
    <dbReference type="NCBI Taxonomy" id="2767595"/>
    <lineage>
        <taxon>Bacteria</taxon>
        <taxon>Pseudomonadati</taxon>
        <taxon>Pseudomonadota</taxon>
        <taxon>Betaproteobacteria</taxon>
        <taxon>Rhodocyclales</taxon>
        <taxon>Zoogloeaceae</taxon>
        <taxon>Thauera</taxon>
    </lineage>
</organism>
<dbReference type="PANTHER" id="PTHR30483:SF6">
    <property type="entry name" value="PERIPLASMIC BINDING PROTEIN OF ABC TRANSPORTER FOR NATURAL AMINO ACIDS"/>
    <property type="match status" value="1"/>
</dbReference>
<keyword evidence="7" id="KW-1185">Reference proteome</keyword>
<evidence type="ECO:0000256" key="3">
    <source>
        <dbReference type="ARBA" id="ARBA00022729"/>
    </source>
</evidence>
<comment type="similarity">
    <text evidence="1">Belongs to the leucine-binding protein family.</text>
</comment>
<dbReference type="SUPFAM" id="SSF53822">
    <property type="entry name" value="Periplasmic binding protein-like I"/>
    <property type="match status" value="1"/>
</dbReference>
<keyword evidence="3" id="KW-0732">Signal</keyword>
<evidence type="ECO:0000259" key="5">
    <source>
        <dbReference type="Pfam" id="PF13458"/>
    </source>
</evidence>
<name>A0ABR9B776_9RHOO</name>
<evidence type="ECO:0000256" key="1">
    <source>
        <dbReference type="ARBA" id="ARBA00010062"/>
    </source>
</evidence>
<dbReference type="RefSeq" id="WP_187717019.1">
    <property type="nucleotide sequence ID" value="NZ_JACTAH010000001.1"/>
</dbReference>
<feature type="domain" description="Leucine-binding protein" evidence="5">
    <location>
        <begin position="30"/>
        <end position="349"/>
    </location>
</feature>
<dbReference type="InterPro" id="IPR028082">
    <property type="entry name" value="Peripla_BP_I"/>
</dbReference>
<gene>
    <name evidence="6" type="ORF">IFO67_04975</name>
</gene>